<organism evidence="2 3">
    <name type="scientific">Castilleja foliolosa</name>
    <dbReference type="NCBI Taxonomy" id="1961234"/>
    <lineage>
        <taxon>Eukaryota</taxon>
        <taxon>Viridiplantae</taxon>
        <taxon>Streptophyta</taxon>
        <taxon>Embryophyta</taxon>
        <taxon>Tracheophyta</taxon>
        <taxon>Spermatophyta</taxon>
        <taxon>Magnoliopsida</taxon>
        <taxon>eudicotyledons</taxon>
        <taxon>Gunneridae</taxon>
        <taxon>Pentapetalae</taxon>
        <taxon>asterids</taxon>
        <taxon>lamiids</taxon>
        <taxon>Lamiales</taxon>
        <taxon>Orobanchaceae</taxon>
        <taxon>Pedicularideae</taxon>
        <taxon>Castillejinae</taxon>
        <taxon>Castilleja</taxon>
    </lineage>
</organism>
<accession>A0ABD3BLH8</accession>
<evidence type="ECO:0000256" key="1">
    <source>
        <dbReference type="SAM" id="Coils"/>
    </source>
</evidence>
<sequence length="184" mass="20914">MASRRGSTGDGVEVSKLESKKIQRCKYLNKSTKKKRQGGKYMETKKRITKLRRLLDQLQEDFKESKRVSKMCKQLDELELEAKDEISTLIYDRGSTSDPISGTMMDLKRAAFIAIGYFNKTCSVKYVVLEVMRATKYMCSGHVLCLTFIAKPYGIGEEPQSFKAEIYYGTGVTEVNSVQMLVDT</sequence>
<dbReference type="Proteomes" id="UP001632038">
    <property type="component" value="Unassembled WGS sequence"/>
</dbReference>
<name>A0ABD3BLH8_9LAMI</name>
<evidence type="ECO:0000313" key="2">
    <source>
        <dbReference type="EMBL" id="KAL3618127.1"/>
    </source>
</evidence>
<comment type="caution">
    <text evidence="2">The sequence shown here is derived from an EMBL/GenBank/DDBJ whole genome shotgun (WGS) entry which is preliminary data.</text>
</comment>
<evidence type="ECO:0000313" key="3">
    <source>
        <dbReference type="Proteomes" id="UP001632038"/>
    </source>
</evidence>
<dbReference type="AlphaFoldDB" id="A0ABD3BLH8"/>
<proteinExistence type="predicted"/>
<reference evidence="3" key="1">
    <citation type="journal article" date="2024" name="IScience">
        <title>Strigolactones Initiate the Formation of Haustorium-like Structures in Castilleja.</title>
        <authorList>
            <person name="Buerger M."/>
            <person name="Peterson D."/>
            <person name="Chory J."/>
        </authorList>
    </citation>
    <scope>NUCLEOTIDE SEQUENCE [LARGE SCALE GENOMIC DNA]</scope>
</reference>
<keyword evidence="1" id="KW-0175">Coiled coil</keyword>
<feature type="coiled-coil region" evidence="1">
    <location>
        <begin position="41"/>
        <end position="68"/>
    </location>
</feature>
<protein>
    <submittedName>
        <fullName evidence="2">Uncharacterized protein</fullName>
    </submittedName>
</protein>
<keyword evidence="3" id="KW-1185">Reference proteome</keyword>
<dbReference type="EMBL" id="JAVIJP010000081">
    <property type="protein sequence ID" value="KAL3618127.1"/>
    <property type="molecule type" value="Genomic_DNA"/>
</dbReference>
<gene>
    <name evidence="2" type="ORF">CASFOL_038448</name>
</gene>